<keyword evidence="10" id="KW-0963">Cytoplasm</keyword>
<dbReference type="GO" id="GO:0004341">
    <property type="term" value="F:gluconolactonase activity"/>
    <property type="evidence" value="ECO:0007669"/>
    <property type="project" value="UniProtKB-EC"/>
</dbReference>
<comment type="subcellular location">
    <subcellularLocation>
        <location evidence="6">Cytoplasm</location>
    </subcellularLocation>
</comment>
<feature type="non-terminal residue" evidence="16">
    <location>
        <position position="226"/>
    </location>
</feature>
<dbReference type="InterPro" id="IPR013658">
    <property type="entry name" value="SGL"/>
</dbReference>
<keyword evidence="11" id="KW-0479">Metal-binding</keyword>
<dbReference type="Pfam" id="PF08450">
    <property type="entry name" value="SGL"/>
    <property type="match status" value="2"/>
</dbReference>
<evidence type="ECO:0000256" key="5">
    <source>
        <dbReference type="ARBA" id="ARBA00001947"/>
    </source>
</evidence>
<dbReference type="Gene3D" id="2.120.10.30">
    <property type="entry name" value="TolB, C-terminal domain"/>
    <property type="match status" value="2"/>
</dbReference>
<dbReference type="PRINTS" id="PR01790">
    <property type="entry name" value="SMP30FAMILY"/>
</dbReference>
<comment type="similarity">
    <text evidence="7">Belongs to the SMP-30/CGR1 family.</text>
</comment>
<comment type="cofactor">
    <cofactor evidence="4">
        <name>Mg(2+)</name>
        <dbReference type="ChEBI" id="CHEBI:18420"/>
    </cofactor>
</comment>
<dbReference type="InterPro" id="IPR005511">
    <property type="entry name" value="SMP-30"/>
</dbReference>
<feature type="non-terminal residue" evidence="16">
    <location>
        <position position="1"/>
    </location>
</feature>
<proteinExistence type="inferred from homology"/>
<keyword evidence="13" id="KW-0106">Calcium</keyword>
<evidence type="ECO:0000313" key="16">
    <source>
        <dbReference type="EMBL" id="JAP99421.1"/>
    </source>
</evidence>
<keyword evidence="12" id="KW-0378">Hydrolase</keyword>
<comment type="cofactor">
    <cofactor evidence="3">
        <name>Mn(2+)</name>
        <dbReference type="ChEBI" id="CHEBI:29035"/>
    </cofactor>
</comment>
<accession>A0A146KWJ6</accession>
<dbReference type="PANTHER" id="PTHR10907">
    <property type="entry name" value="REGUCALCIN"/>
    <property type="match status" value="1"/>
</dbReference>
<gene>
    <name evidence="16" type="primary">RGN_3</name>
    <name evidence="16" type="ORF">g.43587</name>
</gene>
<evidence type="ECO:0000256" key="9">
    <source>
        <dbReference type="ARBA" id="ARBA00016808"/>
    </source>
</evidence>
<protein>
    <recommendedName>
        <fullName evidence="9">Regucalcin</fullName>
        <ecNumber evidence="8">3.1.1.17</ecNumber>
    </recommendedName>
    <alternativeName>
        <fullName evidence="14">Gluconolactonase</fullName>
    </alternativeName>
</protein>
<dbReference type="GO" id="GO:0030234">
    <property type="term" value="F:enzyme regulator activity"/>
    <property type="evidence" value="ECO:0007669"/>
    <property type="project" value="InterPro"/>
</dbReference>
<dbReference type="PRINTS" id="PR01791">
    <property type="entry name" value="REGUCALCIN"/>
</dbReference>
<evidence type="ECO:0000256" key="1">
    <source>
        <dbReference type="ARBA" id="ARBA00001589"/>
    </source>
</evidence>
<dbReference type="PANTHER" id="PTHR10907:SF66">
    <property type="entry name" value="MIP34848P1-RELATED"/>
    <property type="match status" value="1"/>
</dbReference>
<dbReference type="GO" id="GO:0019853">
    <property type="term" value="P:L-ascorbic acid biosynthetic process"/>
    <property type="evidence" value="ECO:0007669"/>
    <property type="project" value="TreeGrafter"/>
</dbReference>
<feature type="domain" description="SMP-30/Gluconolactonase/LRE-like region" evidence="15">
    <location>
        <begin position="1"/>
        <end position="52"/>
    </location>
</feature>
<comment type="catalytic activity">
    <reaction evidence="1">
        <text>D-glucono-1,5-lactone + H2O = D-gluconate + H(+)</text>
        <dbReference type="Rhea" id="RHEA:10440"/>
        <dbReference type="ChEBI" id="CHEBI:15377"/>
        <dbReference type="ChEBI" id="CHEBI:15378"/>
        <dbReference type="ChEBI" id="CHEBI:16217"/>
        <dbReference type="ChEBI" id="CHEBI:18391"/>
        <dbReference type="EC" id="3.1.1.17"/>
    </reaction>
</comment>
<name>A0A146KWJ6_LYGHE</name>
<dbReference type="EMBL" id="GDHC01019207">
    <property type="protein sequence ID" value="JAP99421.1"/>
    <property type="molecule type" value="Transcribed_RNA"/>
</dbReference>
<evidence type="ECO:0000256" key="4">
    <source>
        <dbReference type="ARBA" id="ARBA00001946"/>
    </source>
</evidence>
<dbReference type="AlphaFoldDB" id="A0A146KWJ6"/>
<evidence type="ECO:0000256" key="13">
    <source>
        <dbReference type="ARBA" id="ARBA00022837"/>
    </source>
</evidence>
<evidence type="ECO:0000256" key="2">
    <source>
        <dbReference type="ARBA" id="ARBA00001913"/>
    </source>
</evidence>
<sequence length="226" mass="24731">LWVALFGGARMVVVKPSTGELIRTLSIPDTIKVTSGCFGGPNLDELYVTSANDEVTPEDAAKYTERGSTFRIIGLGVKGLPATDFDLSGVPPNNMHKIERLNINGIGLGEGPHWDMETQSLFFVDLRVGKIHMYTPATKRSISIKTWDGPTTFIVPVKGRKDHFVVGEKLNVTLIHWDTTNNKIISKEVLATVPDPTTNRLNDAKCDSTGRLWLGTMTNSHGKDAV</sequence>
<feature type="domain" description="SMP-30/Gluconolactonase/LRE-like region" evidence="15">
    <location>
        <begin position="108"/>
        <end position="224"/>
    </location>
</feature>
<comment type="cofactor">
    <cofactor evidence="2">
        <name>Ca(2+)</name>
        <dbReference type="ChEBI" id="CHEBI:29108"/>
    </cofactor>
</comment>
<evidence type="ECO:0000256" key="7">
    <source>
        <dbReference type="ARBA" id="ARBA00008853"/>
    </source>
</evidence>
<organism evidence="16">
    <name type="scientific">Lygus hesperus</name>
    <name type="common">Western plant bug</name>
    <dbReference type="NCBI Taxonomy" id="30085"/>
    <lineage>
        <taxon>Eukaryota</taxon>
        <taxon>Metazoa</taxon>
        <taxon>Ecdysozoa</taxon>
        <taxon>Arthropoda</taxon>
        <taxon>Hexapoda</taxon>
        <taxon>Insecta</taxon>
        <taxon>Pterygota</taxon>
        <taxon>Neoptera</taxon>
        <taxon>Paraneoptera</taxon>
        <taxon>Hemiptera</taxon>
        <taxon>Heteroptera</taxon>
        <taxon>Panheteroptera</taxon>
        <taxon>Cimicomorpha</taxon>
        <taxon>Miridae</taxon>
        <taxon>Mirini</taxon>
        <taxon>Lygus</taxon>
    </lineage>
</organism>
<evidence type="ECO:0000256" key="14">
    <source>
        <dbReference type="ARBA" id="ARBA00032464"/>
    </source>
</evidence>
<dbReference type="GO" id="GO:0005737">
    <property type="term" value="C:cytoplasm"/>
    <property type="evidence" value="ECO:0007669"/>
    <property type="project" value="UniProtKB-SubCell"/>
</dbReference>
<dbReference type="InterPro" id="IPR008367">
    <property type="entry name" value="Regucalcin"/>
</dbReference>
<comment type="cofactor">
    <cofactor evidence="5">
        <name>Zn(2+)</name>
        <dbReference type="ChEBI" id="CHEBI:29105"/>
    </cofactor>
</comment>
<dbReference type="InterPro" id="IPR011042">
    <property type="entry name" value="6-blade_b-propeller_TolB-like"/>
</dbReference>
<dbReference type="EC" id="3.1.1.17" evidence="8"/>
<evidence type="ECO:0000256" key="3">
    <source>
        <dbReference type="ARBA" id="ARBA00001936"/>
    </source>
</evidence>
<evidence type="ECO:0000256" key="11">
    <source>
        <dbReference type="ARBA" id="ARBA00022723"/>
    </source>
</evidence>
<evidence type="ECO:0000259" key="15">
    <source>
        <dbReference type="Pfam" id="PF08450"/>
    </source>
</evidence>
<reference evidence="16" key="1">
    <citation type="journal article" date="2016" name="Gigascience">
        <title>De novo construction of an expanded transcriptome assembly for the western tarnished plant bug, Lygus hesperus.</title>
        <authorList>
            <person name="Tassone E.E."/>
            <person name="Geib S.M."/>
            <person name="Hall B."/>
            <person name="Fabrick J.A."/>
            <person name="Brent C.S."/>
            <person name="Hull J.J."/>
        </authorList>
    </citation>
    <scope>NUCLEOTIDE SEQUENCE</scope>
</reference>
<evidence type="ECO:0000256" key="6">
    <source>
        <dbReference type="ARBA" id="ARBA00004496"/>
    </source>
</evidence>
<evidence type="ECO:0000256" key="8">
    <source>
        <dbReference type="ARBA" id="ARBA00013227"/>
    </source>
</evidence>
<dbReference type="SUPFAM" id="SSF63829">
    <property type="entry name" value="Calcium-dependent phosphotriesterase"/>
    <property type="match status" value="2"/>
</dbReference>
<dbReference type="GO" id="GO:0005509">
    <property type="term" value="F:calcium ion binding"/>
    <property type="evidence" value="ECO:0007669"/>
    <property type="project" value="InterPro"/>
</dbReference>
<evidence type="ECO:0000256" key="12">
    <source>
        <dbReference type="ARBA" id="ARBA00022801"/>
    </source>
</evidence>
<evidence type="ECO:0000256" key="10">
    <source>
        <dbReference type="ARBA" id="ARBA00022490"/>
    </source>
</evidence>